<dbReference type="EMBL" id="CP015199">
    <property type="protein sequence ID" value="ANF52814.1"/>
    <property type="molecule type" value="Genomic_DNA"/>
</dbReference>
<dbReference type="Proteomes" id="UP000077824">
    <property type="component" value="Chromosome"/>
</dbReference>
<dbReference type="OrthoDB" id="1271837at2"/>
<dbReference type="KEGG" id="chh:A0O34_20860"/>
<accession>A0A172Y0S5</accession>
<organism evidence="1 2">
    <name type="scientific">Chryseobacterium glaciei</name>
    <dbReference type="NCBI Taxonomy" id="1685010"/>
    <lineage>
        <taxon>Bacteria</taxon>
        <taxon>Pseudomonadati</taxon>
        <taxon>Bacteroidota</taxon>
        <taxon>Flavobacteriia</taxon>
        <taxon>Flavobacteriales</taxon>
        <taxon>Weeksellaceae</taxon>
        <taxon>Chryseobacterium group</taxon>
        <taxon>Chryseobacterium</taxon>
    </lineage>
</organism>
<name>A0A172Y0S5_9FLAO</name>
<evidence type="ECO:0000313" key="1">
    <source>
        <dbReference type="EMBL" id="ANF52814.1"/>
    </source>
</evidence>
<proteinExistence type="predicted"/>
<dbReference type="AlphaFoldDB" id="A0A172Y0S5"/>
<reference evidence="1 2" key="1">
    <citation type="submission" date="2016-04" db="EMBL/GenBank/DDBJ databases">
        <title>Complete Genome Sequence of Chryseobacterium sp. IHBB 10212.</title>
        <authorList>
            <person name="Pal M."/>
            <person name="Swarnkar M.K."/>
            <person name="Kaushal K."/>
            <person name="Chhibber S."/>
            <person name="Singh A.K."/>
            <person name="Gulati A."/>
        </authorList>
    </citation>
    <scope>NUCLEOTIDE SEQUENCE [LARGE SCALE GENOMIC DNA]</scope>
    <source>
        <strain evidence="1 2">IHBB 10212</strain>
    </source>
</reference>
<gene>
    <name evidence="1" type="ORF">A0O34_20860</name>
</gene>
<keyword evidence="2" id="KW-1185">Reference proteome</keyword>
<sequence length="78" mass="9202">MKYSEAVQHKKESLKNADESVLKDYHIIITPAKTDESQKYIEAFTENPEKFDDESCKKFCSNDDYEVVSFRKETEEEN</sequence>
<evidence type="ECO:0000313" key="2">
    <source>
        <dbReference type="Proteomes" id="UP000077824"/>
    </source>
</evidence>
<dbReference type="STRING" id="1685010.A0O34_20860"/>
<dbReference type="RefSeq" id="WP_066758983.1">
    <property type="nucleotide sequence ID" value="NZ_CP015199.1"/>
</dbReference>
<protein>
    <submittedName>
        <fullName evidence="1">Uncharacterized protein</fullName>
    </submittedName>
</protein>